<evidence type="ECO:0000256" key="9">
    <source>
        <dbReference type="SAM" id="Phobius"/>
    </source>
</evidence>
<evidence type="ECO:0000256" key="1">
    <source>
        <dbReference type="ARBA" id="ARBA00004167"/>
    </source>
</evidence>
<evidence type="ECO:0000256" key="2">
    <source>
        <dbReference type="ARBA" id="ARBA00022448"/>
    </source>
</evidence>
<name>A0ABU7Z8C7_9MICO</name>
<evidence type="ECO:0000256" key="7">
    <source>
        <dbReference type="ARBA" id="ARBA00023136"/>
    </source>
</evidence>
<dbReference type="Pfam" id="PF02416">
    <property type="entry name" value="TatA_B_E"/>
    <property type="match status" value="1"/>
</dbReference>
<dbReference type="RefSeq" id="WP_332902266.1">
    <property type="nucleotide sequence ID" value="NZ_JBAGLP010000118.1"/>
</dbReference>
<protein>
    <submittedName>
        <fullName evidence="10">Sec-independent protein translocase TatB</fullName>
    </submittedName>
</protein>
<feature type="region of interest" description="Disordered" evidence="8">
    <location>
        <begin position="81"/>
        <end position="145"/>
    </location>
</feature>
<evidence type="ECO:0000313" key="10">
    <source>
        <dbReference type="EMBL" id="MEG3615636.1"/>
    </source>
</evidence>
<keyword evidence="6" id="KW-0811">Translocation</keyword>
<feature type="compositionally biased region" description="Low complexity" evidence="8">
    <location>
        <begin position="90"/>
        <end position="109"/>
    </location>
</feature>
<proteinExistence type="predicted"/>
<evidence type="ECO:0000256" key="4">
    <source>
        <dbReference type="ARBA" id="ARBA00022927"/>
    </source>
</evidence>
<evidence type="ECO:0000256" key="5">
    <source>
        <dbReference type="ARBA" id="ARBA00022989"/>
    </source>
</evidence>
<feature type="transmembrane region" description="Helical" evidence="9">
    <location>
        <begin position="6"/>
        <end position="23"/>
    </location>
</feature>
<evidence type="ECO:0000256" key="8">
    <source>
        <dbReference type="SAM" id="MobiDB-lite"/>
    </source>
</evidence>
<feature type="compositionally biased region" description="Gly residues" evidence="8">
    <location>
        <begin position="110"/>
        <end position="119"/>
    </location>
</feature>
<keyword evidence="7 9" id="KW-0472">Membrane</keyword>
<comment type="caution">
    <text evidence="10">The sequence shown here is derived from an EMBL/GenBank/DDBJ whole genome shotgun (WGS) entry which is preliminary data.</text>
</comment>
<reference evidence="10" key="1">
    <citation type="journal article" date="2024" name="Antonie Van Leeuwenhoek">
        <title>Isoptericola haloaureus sp. nov., a dimorphic actinobacterium isolated from mangrove sediments of southeast India, implicating biosaline agricultural significance through nitrogen fixation and salt tolerance genes.</title>
        <authorList>
            <person name="Prathaban M."/>
            <person name="Prathiviraj R."/>
            <person name="Ravichandran M."/>
            <person name="Natarajan S.D."/>
            <person name="Sobanaa M."/>
            <person name="Hari Krishna Kumar S."/>
            <person name="Chandrasekar V."/>
            <person name="Selvin J."/>
        </authorList>
    </citation>
    <scope>NUCLEOTIDE SEQUENCE</scope>
    <source>
        <strain evidence="10">MP1014</strain>
    </source>
</reference>
<dbReference type="Proteomes" id="UP001310387">
    <property type="component" value="Unassembled WGS sequence"/>
</dbReference>
<sequence length="145" mass="14932">MGVFGINGGELVVIIVLALVLIGPERLPRYAAQLGGLVRQGKVLLRDAKSRVDDELGDELRDVDWQKLDPRQYDPRRIVKEALLDDDPAPTRTAANRSAANRTARAAGAGAAGAAGVAGAGSAAVPATPNGPPSSGPAPFDDEAT</sequence>
<dbReference type="Gene3D" id="1.20.5.3310">
    <property type="match status" value="1"/>
</dbReference>
<evidence type="ECO:0000256" key="3">
    <source>
        <dbReference type="ARBA" id="ARBA00022692"/>
    </source>
</evidence>
<dbReference type="EMBL" id="JBAGLP010000118">
    <property type="protein sequence ID" value="MEG3615636.1"/>
    <property type="molecule type" value="Genomic_DNA"/>
</dbReference>
<keyword evidence="4" id="KW-0653">Protein transport</keyword>
<evidence type="ECO:0000256" key="6">
    <source>
        <dbReference type="ARBA" id="ARBA00023010"/>
    </source>
</evidence>
<keyword evidence="11" id="KW-1185">Reference proteome</keyword>
<keyword evidence="5 9" id="KW-1133">Transmembrane helix</keyword>
<evidence type="ECO:0000313" key="11">
    <source>
        <dbReference type="Proteomes" id="UP001310387"/>
    </source>
</evidence>
<dbReference type="InterPro" id="IPR003369">
    <property type="entry name" value="TatA/B/E"/>
</dbReference>
<accession>A0ABU7Z8C7</accession>
<organism evidence="10 11">
    <name type="scientific">Isoptericola haloaureus</name>
    <dbReference type="NCBI Taxonomy" id="1542902"/>
    <lineage>
        <taxon>Bacteria</taxon>
        <taxon>Bacillati</taxon>
        <taxon>Actinomycetota</taxon>
        <taxon>Actinomycetes</taxon>
        <taxon>Micrococcales</taxon>
        <taxon>Promicromonosporaceae</taxon>
        <taxon>Isoptericola</taxon>
    </lineage>
</organism>
<keyword evidence="3 9" id="KW-0812">Transmembrane</keyword>
<gene>
    <name evidence="10" type="ORF">V5O49_10925</name>
</gene>
<dbReference type="PRINTS" id="PR01506">
    <property type="entry name" value="TATBPROTEIN"/>
</dbReference>
<reference evidence="10" key="2">
    <citation type="submission" date="2024-02" db="EMBL/GenBank/DDBJ databases">
        <authorList>
            <person name="Prathaban M."/>
            <person name="Mythili R."/>
            <person name="Sharmila Devi N."/>
            <person name="Sobanaa M."/>
            <person name="Prathiviraj R."/>
            <person name="Selvin J."/>
        </authorList>
    </citation>
    <scope>NUCLEOTIDE SEQUENCE</scope>
    <source>
        <strain evidence="10">MP1014</strain>
    </source>
</reference>
<keyword evidence="2" id="KW-0813">Transport</keyword>
<comment type="subcellular location">
    <subcellularLocation>
        <location evidence="1">Membrane</location>
        <topology evidence="1">Single-pass membrane protein</topology>
    </subcellularLocation>
</comment>